<sequence>MVVQVVAFFAKSFIAGDYFEELEKVVIKQTGEKIGPIFNCNGNGLNYRVYLVPEKGQWTKSSETKNNISLQVIEKERMEGPRKNCLRS</sequence>
<dbReference type="AlphaFoldDB" id="A0A328PV65"/>
<keyword evidence="2" id="KW-1185">Reference proteome</keyword>
<dbReference type="EMBL" id="QKVO01000007">
    <property type="protein sequence ID" value="RAO94989.1"/>
    <property type="molecule type" value="Genomic_DNA"/>
</dbReference>
<evidence type="ECO:0000313" key="2">
    <source>
        <dbReference type="Proteomes" id="UP000249762"/>
    </source>
</evidence>
<evidence type="ECO:0000313" key="1">
    <source>
        <dbReference type="EMBL" id="RAO94989.1"/>
    </source>
</evidence>
<name>A0A328PV65_9MOLU</name>
<protein>
    <submittedName>
        <fullName evidence="1">Uncharacterized protein</fullName>
    </submittedName>
</protein>
<reference evidence="2" key="1">
    <citation type="submission" date="2018-06" db="EMBL/GenBank/DDBJ databases">
        <authorList>
            <person name="Martinez Ocampo F."/>
            <person name="Quiroz Castaneda R.E."/>
            <person name="Rojas Lopez X."/>
        </authorList>
    </citation>
    <scope>NUCLEOTIDE SEQUENCE [LARGE SCALE GENOMIC DNA]</scope>
    <source>
        <strain evidence="2">INIFAP02</strain>
    </source>
</reference>
<organism evidence="1 2">
    <name type="scientific">Mycoplasma wenyonii</name>
    <dbReference type="NCBI Taxonomy" id="65123"/>
    <lineage>
        <taxon>Bacteria</taxon>
        <taxon>Bacillati</taxon>
        <taxon>Mycoplasmatota</taxon>
        <taxon>Mollicutes</taxon>
        <taxon>Mycoplasmataceae</taxon>
        <taxon>Mycoplasma</taxon>
    </lineage>
</organism>
<dbReference type="Proteomes" id="UP000249762">
    <property type="component" value="Unassembled WGS sequence"/>
</dbReference>
<accession>A0A328PV65</accession>
<comment type="caution">
    <text evidence="1">The sequence shown here is derived from an EMBL/GenBank/DDBJ whole genome shotgun (WGS) entry which is preliminary data.</text>
</comment>
<gene>
    <name evidence="1" type="ORF">DNK47_02110</name>
</gene>
<dbReference type="RefSeq" id="WP_112665515.1">
    <property type="nucleotide sequence ID" value="NZ_QKVO01000007.1"/>
</dbReference>
<proteinExistence type="predicted"/>